<keyword evidence="3" id="KW-0136">Cellulose degradation</keyword>
<keyword evidence="6" id="KW-0624">Polysaccharide degradation</keyword>
<dbReference type="InterPro" id="IPR027390">
    <property type="entry name" value="Endoglucanase_F_dom3"/>
</dbReference>
<protein>
    <recommendedName>
        <fullName evidence="9">CBM2 domain-containing protein</fullName>
    </recommendedName>
</protein>
<dbReference type="InterPro" id="IPR012341">
    <property type="entry name" value="6hp_glycosidase-like_sf"/>
</dbReference>
<evidence type="ECO:0000256" key="2">
    <source>
        <dbReference type="ARBA" id="ARBA00022801"/>
    </source>
</evidence>
<evidence type="ECO:0000259" key="9">
    <source>
        <dbReference type="PROSITE" id="PS51173"/>
    </source>
</evidence>
<sequence>MHLPFTPRARRRGRGRPENAGRSWPGALAPAAPAAPPTDGSAPIRREAAPRPAPRRARRLTAAALGIALLPTSGALTLGASTAQAAVACRAEIQLVNDWGSGYTANLVVTNSGDPWTSWTVGFAFDGNDRIDNGWNGSYTQSGKNVTVRNAAWNGNVATGGTATFGFNASGSVPNRTLPKNFTVNGVACQGEQPAPIVALTSPAPGAAYTQGTAIPLAATAAAANGATISKVEFYDDDELIATDTTSPFSYNWTGASAGAHSIQAIATDSTGAVGSSQPVGINVTAAPSVVVNPTSLSVATGSTGTFNVSLSQAPTSNVTVTVARASGNTGLSVTRGATLTFTPSNWNVPQAVTISAAEGGSGTAEFTATAAGLVAGRVTVRQIAEGDGENQARFLEMYNDLKNPANGYFSPEGVPYHSVETLMVEAPDHGHQTTSEAFSYFLWLEAEYGQITGEWQPFNDAWEIMETYAIPRDDLQPNQGTYNPNDPATYAPEHTLPEYYPARLDNSVPVGRDPIADELSQTYGTDSIYGMHWLIDVDNTYGFGECGDGTTRPAYMNTYQRGMQESVWETIPQPSCDTFAHGGRNGFLDLFTGDASYAQQWKYTNAPDADARAVQVAYWAKQWADEQGKGAEIAGTLDKAAKMGDYLRYSFFDKYFKRIGNCQSPSCPVGTGKDSSHYLLSWYYAWGGSLGTNAWSWRMGSSASHGGYQNPVAAYALSQVDGLIPESATGRQDWATSLDRQVEFYRWLQSSEGAIAGGATNSWQGAYAPFPAGASTFYGMAYDWQPVWNDPPSNNWFGFQAWGMERLAEYCYISDDQTACDVTEKWVDWALQHTTINPDGSYLIPSTLNWSGQPDTWNPNNPGPNNNLHVTVRDYTNDVGVTGSYAKVLSYWAAASGDTEAQETAAALLDGLWGLRDNIGVSVEETRADYSRFTQEYSTSNPNHDGVYVPAGWRGTMPNGDVIEPGVTFLDIRSFYKDDPEWPKVEAYLNGGPAPTFRYHRFWAQTDVATAMSTYARLFE</sequence>
<dbReference type="GO" id="GO:0030245">
    <property type="term" value="P:cellulose catabolic process"/>
    <property type="evidence" value="ECO:0007669"/>
    <property type="project" value="UniProtKB-KW"/>
</dbReference>
<dbReference type="InterPro" id="IPR012291">
    <property type="entry name" value="CBM2_carb-bd_dom_sf"/>
</dbReference>
<keyword evidence="1" id="KW-0732">Signal</keyword>
<dbReference type="InterPro" id="IPR013783">
    <property type="entry name" value="Ig-like_fold"/>
</dbReference>
<feature type="compositionally biased region" description="Low complexity" evidence="8">
    <location>
        <begin position="18"/>
        <end position="32"/>
    </location>
</feature>
<dbReference type="SMART" id="SM00637">
    <property type="entry name" value="CBD_II"/>
    <property type="match status" value="1"/>
</dbReference>
<dbReference type="AlphaFoldDB" id="A0A852ZVE8"/>
<evidence type="ECO:0000256" key="8">
    <source>
        <dbReference type="SAM" id="MobiDB-lite"/>
    </source>
</evidence>
<dbReference type="Gene3D" id="2.60.40.290">
    <property type="match status" value="1"/>
</dbReference>
<dbReference type="InterPro" id="IPR023309">
    <property type="entry name" value="Endo-1-4-beta-glucanase_dom2"/>
</dbReference>
<evidence type="ECO:0000256" key="3">
    <source>
        <dbReference type="ARBA" id="ARBA00023001"/>
    </source>
</evidence>
<dbReference type="EMBL" id="JACBZD010000001">
    <property type="protein sequence ID" value="NYI06356.1"/>
    <property type="molecule type" value="Genomic_DNA"/>
</dbReference>
<comment type="caution">
    <text evidence="10">The sequence shown here is derived from an EMBL/GenBank/DDBJ whole genome shotgun (WGS) entry which is preliminary data.</text>
</comment>
<organism evidence="10 11">
    <name type="scientific">Allostreptomyces psammosilenae</name>
    <dbReference type="NCBI Taxonomy" id="1892865"/>
    <lineage>
        <taxon>Bacteria</taxon>
        <taxon>Bacillati</taxon>
        <taxon>Actinomycetota</taxon>
        <taxon>Actinomycetes</taxon>
        <taxon>Kitasatosporales</taxon>
        <taxon>Streptomycetaceae</taxon>
        <taxon>Allostreptomyces</taxon>
    </lineage>
</organism>
<dbReference type="GO" id="GO:0030247">
    <property type="term" value="F:polysaccharide binding"/>
    <property type="evidence" value="ECO:0007669"/>
    <property type="project" value="UniProtKB-UniRule"/>
</dbReference>
<evidence type="ECO:0000256" key="4">
    <source>
        <dbReference type="ARBA" id="ARBA00023277"/>
    </source>
</evidence>
<proteinExistence type="predicted"/>
<evidence type="ECO:0000256" key="7">
    <source>
        <dbReference type="PIRSR" id="PIRSR600556-1"/>
    </source>
</evidence>
<dbReference type="InterPro" id="IPR018366">
    <property type="entry name" value="CBM2_CS"/>
</dbReference>
<dbReference type="Pfam" id="PF02011">
    <property type="entry name" value="Glyco_hydro_48"/>
    <property type="match status" value="1"/>
</dbReference>
<reference evidence="10 11" key="1">
    <citation type="submission" date="2020-07" db="EMBL/GenBank/DDBJ databases">
        <title>Sequencing the genomes of 1000 actinobacteria strains.</title>
        <authorList>
            <person name="Klenk H.-P."/>
        </authorList>
    </citation>
    <scope>NUCLEOTIDE SEQUENCE [LARGE SCALE GENOMIC DNA]</scope>
    <source>
        <strain evidence="10 11">DSM 42178</strain>
    </source>
</reference>
<accession>A0A852ZVE8</accession>
<feature type="active site" description="Proton donor" evidence="7">
    <location>
        <position position="437"/>
    </location>
</feature>
<dbReference type="Gene3D" id="1.50.10.10">
    <property type="match status" value="1"/>
</dbReference>
<dbReference type="InterPro" id="IPR008965">
    <property type="entry name" value="CBM2/CBM3_carb-bd_dom_sf"/>
</dbReference>
<dbReference type="Proteomes" id="UP000567795">
    <property type="component" value="Unassembled WGS sequence"/>
</dbReference>
<dbReference type="Gene3D" id="2.60.40.10">
    <property type="entry name" value="Immunoglobulins"/>
    <property type="match status" value="1"/>
</dbReference>
<dbReference type="Pfam" id="PF17957">
    <property type="entry name" value="Big_7"/>
    <property type="match status" value="1"/>
</dbReference>
<keyword evidence="11" id="KW-1185">Reference proteome</keyword>
<evidence type="ECO:0000256" key="6">
    <source>
        <dbReference type="ARBA" id="ARBA00023326"/>
    </source>
</evidence>
<dbReference type="PROSITE" id="PS00561">
    <property type="entry name" value="CBM2_A"/>
    <property type="match status" value="1"/>
</dbReference>
<keyword evidence="2" id="KW-0378">Hydrolase</keyword>
<dbReference type="InterPro" id="IPR001919">
    <property type="entry name" value="CBD2"/>
</dbReference>
<dbReference type="Gene3D" id="4.10.870.10">
    <property type="entry name" value="Endo-1,4-beta-glucanase f. Domain 3"/>
    <property type="match status" value="1"/>
</dbReference>
<evidence type="ECO:0000313" key="11">
    <source>
        <dbReference type="Proteomes" id="UP000567795"/>
    </source>
</evidence>
<dbReference type="PRINTS" id="PR00844">
    <property type="entry name" value="GLHYDRLASE48"/>
</dbReference>
<dbReference type="GO" id="GO:0008810">
    <property type="term" value="F:cellulase activity"/>
    <property type="evidence" value="ECO:0007669"/>
    <property type="project" value="InterPro"/>
</dbReference>
<feature type="domain" description="CBM2" evidence="9">
    <location>
        <begin position="82"/>
        <end position="192"/>
    </location>
</feature>
<dbReference type="Pfam" id="PF00553">
    <property type="entry name" value="CBM_2"/>
    <property type="match status" value="1"/>
</dbReference>
<dbReference type="InterPro" id="IPR000556">
    <property type="entry name" value="Glyco_hydro_48F"/>
</dbReference>
<dbReference type="SUPFAM" id="SSF48208">
    <property type="entry name" value="Six-hairpin glycosidases"/>
    <property type="match status" value="1"/>
</dbReference>
<gene>
    <name evidence="10" type="ORF">FHU37_003299</name>
</gene>
<dbReference type="InterPro" id="IPR008928">
    <property type="entry name" value="6-hairpin_glycosidase_sf"/>
</dbReference>
<dbReference type="Gene3D" id="2.170.160.10">
    <property type="entry name" value="Endo-1,4-beta-glucanase f. Domain 2"/>
    <property type="match status" value="1"/>
</dbReference>
<evidence type="ECO:0000256" key="5">
    <source>
        <dbReference type="ARBA" id="ARBA00023295"/>
    </source>
</evidence>
<evidence type="ECO:0000256" key="1">
    <source>
        <dbReference type="ARBA" id="ARBA00022729"/>
    </source>
</evidence>
<keyword evidence="5" id="KW-0326">Glycosidase</keyword>
<feature type="region of interest" description="Disordered" evidence="8">
    <location>
        <begin position="1"/>
        <end position="56"/>
    </location>
</feature>
<keyword evidence="4" id="KW-0119">Carbohydrate metabolism</keyword>
<dbReference type="PROSITE" id="PS51173">
    <property type="entry name" value="CBM2"/>
    <property type="match status" value="1"/>
</dbReference>
<evidence type="ECO:0000313" key="10">
    <source>
        <dbReference type="EMBL" id="NYI06356.1"/>
    </source>
</evidence>
<dbReference type="SUPFAM" id="SSF49384">
    <property type="entry name" value="Carbohydrate-binding domain"/>
    <property type="match status" value="1"/>
</dbReference>
<feature type="active site" description="Nucleophile" evidence="7">
    <location>
        <position position="609"/>
    </location>
</feature>
<name>A0A852ZVE8_9ACTN</name>